<evidence type="ECO:0000313" key="1">
    <source>
        <dbReference type="EMBL" id="POY41176.1"/>
    </source>
</evidence>
<name>A0A2S5AF71_9FLAO</name>
<organism evidence="1 2">
    <name type="scientific">Flavobacterium alvei</name>
    <dbReference type="NCBI Taxonomy" id="2080416"/>
    <lineage>
        <taxon>Bacteria</taxon>
        <taxon>Pseudomonadati</taxon>
        <taxon>Bacteroidota</taxon>
        <taxon>Flavobacteriia</taxon>
        <taxon>Flavobacteriales</taxon>
        <taxon>Flavobacteriaceae</taxon>
        <taxon>Flavobacterium</taxon>
    </lineage>
</organism>
<dbReference type="AlphaFoldDB" id="A0A2S5AF71"/>
<accession>A0A2S5AF71</accession>
<reference evidence="1 2" key="1">
    <citation type="submission" date="2018-01" db="EMBL/GenBank/DDBJ databases">
        <authorList>
            <person name="Gaut B.S."/>
            <person name="Morton B.R."/>
            <person name="Clegg M.T."/>
            <person name="Duvall M.R."/>
        </authorList>
    </citation>
    <scope>NUCLEOTIDE SEQUENCE [LARGE SCALE GENOMIC DNA]</scope>
    <source>
        <strain evidence="1 2">HR-AY</strain>
    </source>
</reference>
<gene>
    <name evidence="1" type="ORF">C3L50_01235</name>
</gene>
<dbReference type="Proteomes" id="UP000237310">
    <property type="component" value="Unassembled WGS sequence"/>
</dbReference>
<proteinExistence type="predicted"/>
<protein>
    <submittedName>
        <fullName evidence="1">Uncharacterized protein</fullName>
    </submittedName>
</protein>
<evidence type="ECO:0000313" key="2">
    <source>
        <dbReference type="Proteomes" id="UP000237310"/>
    </source>
</evidence>
<dbReference type="EMBL" id="PQVG01000001">
    <property type="protein sequence ID" value="POY41176.1"/>
    <property type="molecule type" value="Genomic_DNA"/>
</dbReference>
<keyword evidence="2" id="KW-1185">Reference proteome</keyword>
<comment type="caution">
    <text evidence="1">The sequence shown here is derived from an EMBL/GenBank/DDBJ whole genome shotgun (WGS) entry which is preliminary data.</text>
</comment>
<sequence length="254" mass="28240">MTACTKDEIKYDTSVVRNYELELNGDPWNLNVGISTLPIFIYKENGDYFGNYSSLYRFALNNGQYSFIATDIPAQMITSPVNLKDLIIPQLVTADQKVNLSAAVPYASPFSDTLKMNILTRTGTLRLKAKDIVADPSYVNIKVTVFVKRTGYKPVDETFVQGDMSVNKTKKTTTGGINYLDDFILFQTDDTANNVRAKIEFMDANSVIVKTKEFAGTFPVLPNGITNVDFNLNDPDTPIIKDYVVTINGVVVPN</sequence>